<proteinExistence type="predicted"/>
<dbReference type="EMBL" id="LR590484">
    <property type="protein sequence ID" value="VTR48303.1"/>
    <property type="molecule type" value="Genomic_DNA"/>
</dbReference>
<accession>A0A4U9VPK2</accession>
<evidence type="ECO:0000313" key="1">
    <source>
        <dbReference type="EMBL" id="VTR48303.1"/>
    </source>
</evidence>
<sequence>MSLAYLRFYREIAIEIATAIFRYDIQHRLEKVLKELKIFIWTVP</sequence>
<organism evidence="1 2">
    <name type="scientific">Sphingobacterium thalpophilum</name>
    <dbReference type="NCBI Taxonomy" id="259"/>
    <lineage>
        <taxon>Bacteria</taxon>
        <taxon>Pseudomonadati</taxon>
        <taxon>Bacteroidota</taxon>
        <taxon>Sphingobacteriia</taxon>
        <taxon>Sphingobacteriales</taxon>
        <taxon>Sphingobacteriaceae</taxon>
        <taxon>Sphingobacterium</taxon>
    </lineage>
</organism>
<gene>
    <name evidence="1" type="ORF">NCTC11429_03671</name>
</gene>
<evidence type="ECO:0000313" key="2">
    <source>
        <dbReference type="Proteomes" id="UP000308196"/>
    </source>
</evidence>
<dbReference type="Proteomes" id="UP000308196">
    <property type="component" value="Chromosome"/>
</dbReference>
<dbReference type="AlphaFoldDB" id="A0A4U9VPK2"/>
<dbReference type="KEGG" id="stha:NCTC11429_03671"/>
<protein>
    <submittedName>
        <fullName evidence="1">Uncharacterized protein</fullName>
    </submittedName>
</protein>
<name>A0A4U9VPK2_9SPHI</name>
<reference evidence="1 2" key="1">
    <citation type="submission" date="2019-05" db="EMBL/GenBank/DDBJ databases">
        <authorList>
            <consortium name="Pathogen Informatics"/>
        </authorList>
    </citation>
    <scope>NUCLEOTIDE SEQUENCE [LARGE SCALE GENOMIC DNA]</scope>
    <source>
        <strain evidence="1 2">NCTC11429</strain>
    </source>
</reference>